<reference evidence="2 3" key="1">
    <citation type="journal article" date="2005" name="J. Bacteriol.">
        <title>The genome of Sulfolobus acidocaldarius, a model organism of the Crenarchaeota.</title>
        <authorList>
            <person name="Chen L."/>
            <person name="Brugger K."/>
            <person name="Skovgaard M."/>
            <person name="Redder P."/>
            <person name="She Q."/>
            <person name="Torarinsson E."/>
            <person name="Greve B."/>
            <person name="Awayez M."/>
            <person name="Zibat A."/>
            <person name="Klenk H.-P."/>
            <person name="Garrett R.A."/>
        </authorList>
    </citation>
    <scope>NUCLEOTIDE SEQUENCE [LARGE SCALE GENOMIC DNA]</scope>
    <source>
        <strain evidence="3">ATCC 33909 / DSM 639 / JCM 8929 / NBRC 15157 / NCIMB 11770</strain>
    </source>
</reference>
<feature type="transmembrane region" description="Helical" evidence="1">
    <location>
        <begin position="90"/>
        <end position="115"/>
    </location>
</feature>
<feature type="transmembrane region" description="Helical" evidence="1">
    <location>
        <begin position="144"/>
        <end position="166"/>
    </location>
</feature>
<keyword evidence="1" id="KW-0472">Membrane</keyword>
<feature type="transmembrane region" description="Helical" evidence="1">
    <location>
        <begin position="49"/>
        <end position="70"/>
    </location>
</feature>
<dbReference type="Proteomes" id="UP000001018">
    <property type="component" value="Chromosome"/>
</dbReference>
<dbReference type="eggNOG" id="arCOG07258">
    <property type="taxonomic scope" value="Archaea"/>
</dbReference>
<dbReference type="EMBL" id="CP000077">
    <property type="protein sequence ID" value="AAY81387.1"/>
    <property type="molecule type" value="Genomic_DNA"/>
</dbReference>
<accession>Q4J744</accession>
<feature type="transmembrane region" description="Helical" evidence="1">
    <location>
        <begin position="20"/>
        <end position="37"/>
    </location>
</feature>
<name>Q4J744_SULAC</name>
<dbReference type="AlphaFoldDB" id="Q4J744"/>
<dbReference type="PATRIC" id="fig|330779.12.peg.2095"/>
<proteinExistence type="predicted"/>
<dbReference type="STRING" id="330779.Saci_2093"/>
<dbReference type="HOGENOM" id="CLU_1582964_0_0_2"/>
<evidence type="ECO:0000313" key="3">
    <source>
        <dbReference type="Proteomes" id="UP000001018"/>
    </source>
</evidence>
<sequence>MSKFTFMTIIFDILNEVHGFFGALWAGAAFLNFLVKPREKEQFVRIGKFFLISSVITIVTGIIIFAYIYLIPYNGNLFIVNAVLHDSLNIRIRAFLNLVGGAFGLLAFGSGIVISNRIRQLMNLREGDVVGLEIRNSISTLSKFNIVFLLLSISMMILAGSIAQVIGA</sequence>
<organism evidence="2 3">
    <name type="scientific">Sulfolobus acidocaldarius (strain ATCC 33909 / DSM 639 / JCM 8929 / NBRC 15157 / NCIMB 11770)</name>
    <dbReference type="NCBI Taxonomy" id="330779"/>
    <lineage>
        <taxon>Archaea</taxon>
        <taxon>Thermoproteota</taxon>
        <taxon>Thermoprotei</taxon>
        <taxon>Sulfolobales</taxon>
        <taxon>Sulfolobaceae</taxon>
        <taxon>Sulfolobus</taxon>
    </lineage>
</organism>
<protein>
    <submittedName>
        <fullName evidence="2">Conserved membrane protein</fullName>
    </submittedName>
</protein>
<gene>
    <name evidence="2" type="ordered locus">Saci_2093</name>
</gene>
<dbReference type="DNASU" id="3472606"/>
<keyword evidence="1" id="KW-1133">Transmembrane helix</keyword>
<evidence type="ECO:0000256" key="1">
    <source>
        <dbReference type="SAM" id="Phobius"/>
    </source>
</evidence>
<evidence type="ECO:0000313" key="2">
    <source>
        <dbReference type="EMBL" id="AAY81387.1"/>
    </source>
</evidence>
<keyword evidence="1" id="KW-0812">Transmembrane</keyword>
<dbReference type="KEGG" id="sai:Saci_2093"/>
<keyword evidence="3" id="KW-1185">Reference proteome</keyword>